<dbReference type="KEGG" id="ddi:DDB_G0273271"/>
<dbReference type="EMBL" id="AAFI02000009">
    <property type="protein sequence ID" value="EAL70853.1"/>
    <property type="molecule type" value="Genomic_DNA"/>
</dbReference>
<organism evidence="1 3">
    <name type="scientific">Dictyostelium discoideum</name>
    <name type="common">Social amoeba</name>
    <dbReference type="NCBI Taxonomy" id="44689"/>
    <lineage>
        <taxon>Eukaryota</taxon>
        <taxon>Amoebozoa</taxon>
        <taxon>Evosea</taxon>
        <taxon>Eumycetozoa</taxon>
        <taxon>Dictyostelia</taxon>
        <taxon>Dictyosteliales</taxon>
        <taxon>Dictyosteliaceae</taxon>
        <taxon>Dictyostelium</taxon>
    </lineage>
</organism>
<reference evidence="1 3" key="1">
    <citation type="journal article" date="2002" name="Nature">
        <title>Sequence and analysis of chromosome 2 of Dictyostelium discoideum.</title>
        <authorList>
            <consortium name="Dictyostelium Genome Sequencing Consortium"/>
            <person name="Glockner G."/>
            <person name="Eichinger L."/>
            <person name="Szafranski K."/>
            <person name="Pachebat J.A."/>
            <person name="Bankier A.T."/>
            <person name="Dear P.H."/>
            <person name="Lehmann R."/>
            <person name="Baumgart C."/>
            <person name="Parra G."/>
            <person name="Abril J.F."/>
            <person name="Guigo R."/>
            <person name="Kumpf K."/>
            <person name="Tunggal B."/>
            <person name="Cox E."/>
            <person name="Quail M.A."/>
            <person name="Platzer M."/>
            <person name="Rosenthal A."/>
            <person name="Noegel A.A."/>
        </authorList>
    </citation>
    <scope>NUCLEOTIDE SEQUENCE [LARGE SCALE GENOMIC DNA]</scope>
    <source>
        <strain evidence="1 3">AX4</strain>
    </source>
</reference>
<dbReference type="EMBL" id="AAFI02000011">
    <property type="protein sequence ID" value="EAL70632.1"/>
    <property type="molecule type" value="Genomic_DNA"/>
</dbReference>
<accession>Q556R3</accession>
<protein>
    <submittedName>
        <fullName evidence="1">Uncharacterized protein</fullName>
    </submittedName>
</protein>
<reference evidence="1 3" key="2">
    <citation type="journal article" date="2005" name="Nature">
        <title>The genome of the social amoeba Dictyostelium discoideum.</title>
        <authorList>
            <consortium name="The Dictyostelium discoideum Sequencing Consortium"/>
            <person name="Eichinger L."/>
            <person name="Pachebat J.A."/>
            <person name="Glockner G."/>
            <person name="Rajandream M.A."/>
            <person name="Sucgang R."/>
            <person name="Berriman M."/>
            <person name="Song J."/>
            <person name="Olsen R."/>
            <person name="Szafranski K."/>
            <person name="Xu Q."/>
            <person name="Tunggal B."/>
            <person name="Kummerfeld S."/>
            <person name="Madera M."/>
            <person name="Konfortov B.A."/>
            <person name="Rivero F."/>
            <person name="Bankier A.T."/>
            <person name="Lehmann R."/>
            <person name="Hamlin N."/>
            <person name="Davies R."/>
            <person name="Gaudet P."/>
            <person name="Fey P."/>
            <person name="Pilcher K."/>
            <person name="Chen G."/>
            <person name="Saunders D."/>
            <person name="Sodergren E."/>
            <person name="Davis P."/>
            <person name="Kerhornou A."/>
            <person name="Nie X."/>
            <person name="Hall N."/>
            <person name="Anjard C."/>
            <person name="Hemphill L."/>
            <person name="Bason N."/>
            <person name="Farbrother P."/>
            <person name="Desany B."/>
            <person name="Just E."/>
            <person name="Morio T."/>
            <person name="Rost R."/>
            <person name="Churcher C."/>
            <person name="Cooper J."/>
            <person name="Haydock S."/>
            <person name="van Driessche N."/>
            <person name="Cronin A."/>
            <person name="Goodhead I."/>
            <person name="Muzny D."/>
            <person name="Mourier T."/>
            <person name="Pain A."/>
            <person name="Lu M."/>
            <person name="Harper D."/>
            <person name="Lindsay R."/>
            <person name="Hauser H."/>
            <person name="James K."/>
            <person name="Quiles M."/>
            <person name="Madan Babu M."/>
            <person name="Saito T."/>
            <person name="Buchrieser C."/>
            <person name="Wardroper A."/>
            <person name="Felder M."/>
            <person name="Thangavelu M."/>
            <person name="Johnson D."/>
            <person name="Knights A."/>
            <person name="Loulseged H."/>
            <person name="Mungall K."/>
            <person name="Oliver K."/>
            <person name="Price C."/>
            <person name="Quail M.A."/>
            <person name="Urushihara H."/>
            <person name="Hernandez J."/>
            <person name="Rabbinowitsch E."/>
            <person name="Steffen D."/>
            <person name="Sanders M."/>
            <person name="Ma J."/>
            <person name="Kohara Y."/>
            <person name="Sharp S."/>
            <person name="Simmonds M."/>
            <person name="Spiegler S."/>
            <person name="Tivey A."/>
            <person name="Sugano S."/>
            <person name="White B."/>
            <person name="Walker D."/>
            <person name="Woodward J."/>
            <person name="Winckler T."/>
            <person name="Tanaka Y."/>
            <person name="Shaulsky G."/>
            <person name="Schleicher M."/>
            <person name="Weinstock G."/>
            <person name="Rosenthal A."/>
            <person name="Cox E.C."/>
            <person name="Chisholm R.L."/>
            <person name="Gibbs R."/>
            <person name="Loomis W.F."/>
            <person name="Platzer M."/>
            <person name="Kay R.R."/>
            <person name="Williams J."/>
            <person name="Dear P.H."/>
            <person name="Noegel A.A."/>
            <person name="Barrell B."/>
            <person name="Kuspa A."/>
        </authorList>
    </citation>
    <scope>NUCLEOTIDE SEQUENCE [LARGE SCALE GENOMIC DNA]</scope>
    <source>
        <strain evidence="1 3">AX4</strain>
    </source>
</reference>
<comment type="caution">
    <text evidence="1">The sequence shown here is derived from an EMBL/GenBank/DDBJ whole genome shotgun (WGS) entry which is preliminary data.</text>
</comment>
<evidence type="ECO:0000313" key="3">
    <source>
        <dbReference type="Proteomes" id="UP000002195"/>
    </source>
</evidence>
<proteinExistence type="predicted"/>
<dbReference type="VEuPathDB" id="AmoebaDB:DDB_G0273883"/>
<dbReference type="HOGENOM" id="CLU_1996863_0_0_1"/>
<evidence type="ECO:0000313" key="2">
    <source>
        <dbReference type="EMBL" id="EAL70853.1"/>
    </source>
</evidence>
<dbReference type="GeneID" id="8618791"/>
<dbReference type="GeneID" id="8619184"/>
<dbReference type="RefSeq" id="XP_644558.1">
    <property type="nucleotide sequence ID" value="XM_639466.1"/>
</dbReference>
<dbReference type="dictyBase" id="DDB_G0273883"/>
<dbReference type="dictyBase" id="DDB_G0273271"/>
<dbReference type="Proteomes" id="UP000002195">
    <property type="component" value="Unassembled WGS sequence"/>
</dbReference>
<evidence type="ECO:0000313" key="1">
    <source>
        <dbReference type="EMBL" id="EAL70632.1"/>
    </source>
</evidence>
<dbReference type="PaxDb" id="44689-DDB0203021"/>
<dbReference type="AlphaFoldDB" id="Q556R3"/>
<gene>
    <name evidence="2" type="ORF">DDB_G0273271</name>
    <name evidence="1" type="ORF">DDB_G0273883</name>
</gene>
<reference evidence="1" key="3">
    <citation type="submission" date="2009-08" db="EMBL/GenBank/DDBJ databases">
        <authorList>
            <consortium name="The Dictyostelium discoideum Sequencing Consortium"/>
            <person name="Eichinger L."/>
            <person name="Pachebat J.A."/>
            <person name="Gloeckner G."/>
            <person name="Rajandream M.-A."/>
            <person name="Sucgang R."/>
            <person name="Song J."/>
            <person name="Cox E.C."/>
            <person name="Tunggal B."/>
            <person name="Szafranski K."/>
            <person name="Konfortov B.A."/>
            <person name="Farbrother P."/>
            <person name="Bankier A.T."/>
            <person name="Lehmann R."/>
            <person name="Hamlin N."/>
            <person name="Xu Q."/>
            <person name="Davies R."/>
            <person name="Gaudet P."/>
            <person name="Fey P."/>
            <person name="Pilcher K."/>
            <person name="Chen G."/>
            <person name="Saunders D."/>
            <person name="Sodergren E."/>
            <person name="Davis P."/>
            <person name="Nie X."/>
            <person name="Kerhornou A."/>
            <person name="Hemphill L."/>
            <person name="Bason N."/>
            <person name="Berriman M."/>
            <person name="Desany B."/>
            <person name="Churcher C."/>
            <person name="Cooper J."/>
            <person name="van Driessche N."/>
            <person name="Cronin A."/>
            <person name="Goodhead I."/>
            <person name="Muzny D."/>
            <person name="Hall N."/>
            <person name="Harper D."/>
            <person name="Lindsay R."/>
            <person name="Hauser H."/>
            <person name="James K."/>
            <person name="Quiles M."/>
            <person name="Buchrieser C."/>
            <person name="Wardroper A."/>
            <person name="Thangavelu M."/>
            <person name="Johnson D."/>
            <person name="Knights A."/>
            <person name="Loulseged H."/>
            <person name="Mungall K."/>
            <person name="Price C."/>
            <person name="Ma J."/>
            <person name="Quail M."/>
            <person name="Hernandez J."/>
            <person name="Rabbinowitsch E."/>
            <person name="Steffen D."/>
            <person name="Sanders M."/>
            <person name="Weinstock G."/>
            <person name="Sharp S."/>
            <person name="Just E."/>
            <person name="Shaulsky G."/>
            <person name="Simmonds M."/>
            <person name="Tivey A."/>
            <person name="White B."/>
            <person name="Walker D."/>
            <person name="Woodward J."/>
            <person name="Winckler T."/>
            <person name="Schleicher M."/>
            <person name="Rosenthal A."/>
            <person name="Rivero F."/>
            <person name="Chisholm R.L."/>
            <person name="Gibbs R."/>
            <person name="Loomis W.F."/>
            <person name="Platzer M."/>
            <person name="Kay R.R."/>
            <person name="Williams J."/>
            <person name="Dear P.H."/>
            <person name="Noegel A.A."/>
            <person name="Barrell B."/>
            <person name="Kuspa A."/>
        </authorList>
    </citation>
    <scope>NUCLEOTIDE SEQUENCE</scope>
    <source>
        <strain evidence="1">AX4</strain>
    </source>
</reference>
<name>Q556R3_DICDI</name>
<dbReference type="KEGG" id="ddi:DDB_G0273883"/>
<sequence length="125" mass="15054">MIKEEDEQLIKKEVKSISIEDDLYDEDSYCLDCGQFKTHYSRHCSSIHQQVNVNKVIMDHCKRYPRESFRARDAEWDRTRKIVEKQLRQELRCTDNRESINRTASIKRRLEKFKYVASSIPILKN</sequence>
<keyword evidence="3" id="KW-1185">Reference proteome</keyword>
<dbReference type="RefSeq" id="XP_644693.1">
    <property type="nucleotide sequence ID" value="XM_639601.1"/>
</dbReference>